<dbReference type="GO" id="GO:0005576">
    <property type="term" value="C:extracellular region"/>
    <property type="evidence" value="ECO:0007669"/>
    <property type="project" value="TreeGrafter"/>
</dbReference>
<protein>
    <submittedName>
        <fullName evidence="12">ErfK/YbiS/YcfS/YnhG family protein</fullName>
    </submittedName>
</protein>
<evidence type="ECO:0000256" key="6">
    <source>
        <dbReference type="ARBA" id="ARBA00022960"/>
    </source>
</evidence>
<feature type="active site" description="Nucleophile" evidence="9">
    <location>
        <position position="195"/>
    </location>
</feature>
<evidence type="ECO:0000256" key="10">
    <source>
        <dbReference type="SAM" id="SignalP"/>
    </source>
</evidence>
<dbReference type="PROSITE" id="PS52029">
    <property type="entry name" value="LD_TPASE"/>
    <property type="match status" value="1"/>
</dbReference>
<dbReference type="SUPFAM" id="SSF141523">
    <property type="entry name" value="L,D-transpeptidase catalytic domain-like"/>
    <property type="match status" value="1"/>
</dbReference>
<dbReference type="AlphaFoldDB" id="D0KZW5"/>
<dbReference type="STRING" id="555778.Hneap_1152"/>
<feature type="active site" description="Proton donor/acceptor" evidence="9">
    <location>
        <position position="179"/>
    </location>
</feature>
<sequence length="220" mass="23714">MCSNRFSRALQRVLLAGLLLFTAGFGAQAQAMNPSTTVLPTSVVTAQKQVHSLLMNSGAGDAPFIIVDASDQKLYLFERNQLKLNFSVSTSAVGVGSAEGSNRTPLGLHRIAEKFGDGEPIGMIFKARRPTGQLADIQTKPIKGDGDDVTTRIMWLQGLQPGINEGKGVDSHARYIYIHGTPEEGLIGRPESHGCIRMNNTQVIELFNQVPVGTLVDIVK</sequence>
<evidence type="ECO:0000256" key="9">
    <source>
        <dbReference type="PROSITE-ProRule" id="PRU01373"/>
    </source>
</evidence>
<keyword evidence="3" id="KW-0328">Glycosyltransferase</keyword>
<accession>D0KZW5</accession>
<dbReference type="HOGENOM" id="CLU_042399_3_1_6"/>
<comment type="similarity">
    <text evidence="2">Belongs to the YkuD family.</text>
</comment>
<evidence type="ECO:0000256" key="2">
    <source>
        <dbReference type="ARBA" id="ARBA00005992"/>
    </source>
</evidence>
<evidence type="ECO:0000313" key="13">
    <source>
        <dbReference type="Proteomes" id="UP000009102"/>
    </source>
</evidence>
<evidence type="ECO:0000256" key="5">
    <source>
        <dbReference type="ARBA" id="ARBA00022801"/>
    </source>
</evidence>
<evidence type="ECO:0000313" key="12">
    <source>
        <dbReference type="EMBL" id="ACX95988.1"/>
    </source>
</evidence>
<feature type="domain" description="L,D-TPase catalytic" evidence="11">
    <location>
        <begin position="63"/>
        <end position="219"/>
    </location>
</feature>
<dbReference type="GO" id="GO:0008360">
    <property type="term" value="P:regulation of cell shape"/>
    <property type="evidence" value="ECO:0007669"/>
    <property type="project" value="UniProtKB-UniRule"/>
</dbReference>
<evidence type="ECO:0000256" key="4">
    <source>
        <dbReference type="ARBA" id="ARBA00022679"/>
    </source>
</evidence>
<proteinExistence type="inferred from homology"/>
<evidence type="ECO:0000256" key="3">
    <source>
        <dbReference type="ARBA" id="ARBA00022676"/>
    </source>
</evidence>
<evidence type="ECO:0000256" key="7">
    <source>
        <dbReference type="ARBA" id="ARBA00022984"/>
    </source>
</evidence>
<keyword evidence="7 9" id="KW-0573">Peptidoglycan synthesis</keyword>
<dbReference type="GO" id="GO:0018104">
    <property type="term" value="P:peptidoglycan-protein cross-linking"/>
    <property type="evidence" value="ECO:0007669"/>
    <property type="project" value="TreeGrafter"/>
</dbReference>
<evidence type="ECO:0000256" key="8">
    <source>
        <dbReference type="ARBA" id="ARBA00023316"/>
    </source>
</evidence>
<keyword evidence="6 9" id="KW-0133">Cell shape</keyword>
<evidence type="ECO:0000256" key="1">
    <source>
        <dbReference type="ARBA" id="ARBA00004752"/>
    </source>
</evidence>
<dbReference type="Pfam" id="PF03734">
    <property type="entry name" value="YkuD"/>
    <property type="match status" value="1"/>
</dbReference>
<dbReference type="GO" id="GO:0071555">
    <property type="term" value="P:cell wall organization"/>
    <property type="evidence" value="ECO:0007669"/>
    <property type="project" value="UniProtKB-UniRule"/>
</dbReference>
<keyword evidence="10" id="KW-0732">Signal</keyword>
<dbReference type="InterPro" id="IPR050979">
    <property type="entry name" value="LD-transpeptidase"/>
</dbReference>
<reference evidence="12 13" key="1">
    <citation type="submission" date="2009-10" db="EMBL/GenBank/DDBJ databases">
        <title>Complete sequence of Halothiobacillus neapolitanus c2.</title>
        <authorList>
            <consortium name="US DOE Joint Genome Institute"/>
            <person name="Lucas S."/>
            <person name="Copeland A."/>
            <person name="Lapidus A."/>
            <person name="Glavina del Rio T."/>
            <person name="Tice H."/>
            <person name="Bruce D."/>
            <person name="Goodwin L."/>
            <person name="Pitluck S."/>
            <person name="Davenport K."/>
            <person name="Brettin T."/>
            <person name="Detter J.C."/>
            <person name="Han C."/>
            <person name="Tapia R."/>
            <person name="Larimer F."/>
            <person name="Land M."/>
            <person name="Hauser L."/>
            <person name="Kyrpides N."/>
            <person name="Mikhailova N."/>
            <person name="Kerfeld C."/>
            <person name="Cannon G."/>
            <person name="Heinhort S."/>
        </authorList>
    </citation>
    <scope>NUCLEOTIDE SEQUENCE [LARGE SCALE GENOMIC DNA]</scope>
    <source>
        <strain evidence="13">ATCC 23641 / c2</strain>
    </source>
</reference>
<keyword evidence="8 9" id="KW-0961">Cell wall biogenesis/degradation</keyword>
<dbReference type="GO" id="GO:0071972">
    <property type="term" value="F:peptidoglycan L,D-transpeptidase activity"/>
    <property type="evidence" value="ECO:0007669"/>
    <property type="project" value="TreeGrafter"/>
</dbReference>
<feature type="signal peptide" evidence="10">
    <location>
        <begin position="1"/>
        <end position="29"/>
    </location>
</feature>
<dbReference type="eggNOG" id="COG1376">
    <property type="taxonomic scope" value="Bacteria"/>
</dbReference>
<dbReference type="GO" id="GO:0016757">
    <property type="term" value="F:glycosyltransferase activity"/>
    <property type="evidence" value="ECO:0007669"/>
    <property type="project" value="UniProtKB-KW"/>
</dbReference>
<dbReference type="CDD" id="cd16913">
    <property type="entry name" value="YkuD_like"/>
    <property type="match status" value="1"/>
</dbReference>
<dbReference type="PANTHER" id="PTHR30582:SF24">
    <property type="entry name" value="L,D-TRANSPEPTIDASE ERFK_SRFK-RELATED"/>
    <property type="match status" value="1"/>
</dbReference>
<keyword evidence="4" id="KW-0808">Transferase</keyword>
<dbReference type="Proteomes" id="UP000009102">
    <property type="component" value="Chromosome"/>
</dbReference>
<comment type="pathway">
    <text evidence="1 9">Cell wall biogenesis; peptidoglycan biosynthesis.</text>
</comment>
<keyword evidence="13" id="KW-1185">Reference proteome</keyword>
<dbReference type="EMBL" id="CP001801">
    <property type="protein sequence ID" value="ACX95988.1"/>
    <property type="molecule type" value="Genomic_DNA"/>
</dbReference>
<dbReference type="Gene3D" id="2.40.440.10">
    <property type="entry name" value="L,D-transpeptidase catalytic domain-like"/>
    <property type="match status" value="1"/>
</dbReference>
<dbReference type="InterPro" id="IPR038063">
    <property type="entry name" value="Transpep_catalytic_dom"/>
</dbReference>
<dbReference type="KEGG" id="hna:Hneap_1152"/>
<keyword evidence="5" id="KW-0378">Hydrolase</keyword>
<feature type="chain" id="PRO_5003010090" evidence="10">
    <location>
        <begin position="30"/>
        <end position="220"/>
    </location>
</feature>
<gene>
    <name evidence="12" type="ordered locus">Hneap_1152</name>
</gene>
<name>D0KZW5_HALNC</name>
<evidence type="ECO:0000259" key="11">
    <source>
        <dbReference type="PROSITE" id="PS52029"/>
    </source>
</evidence>
<dbReference type="InterPro" id="IPR005490">
    <property type="entry name" value="LD_TPept_cat_dom"/>
</dbReference>
<dbReference type="UniPathway" id="UPA00219"/>
<organism evidence="12 13">
    <name type="scientific">Halothiobacillus neapolitanus (strain ATCC 23641 / DSM 15147 / CIP 104769 / NCIMB 8539 / c2)</name>
    <name type="common">Thiobacillus neapolitanus</name>
    <dbReference type="NCBI Taxonomy" id="555778"/>
    <lineage>
        <taxon>Bacteria</taxon>
        <taxon>Pseudomonadati</taxon>
        <taxon>Pseudomonadota</taxon>
        <taxon>Gammaproteobacteria</taxon>
        <taxon>Chromatiales</taxon>
        <taxon>Halothiobacillaceae</taxon>
        <taxon>Halothiobacillus</taxon>
    </lineage>
</organism>
<dbReference type="PANTHER" id="PTHR30582">
    <property type="entry name" value="L,D-TRANSPEPTIDASE"/>
    <property type="match status" value="1"/>
</dbReference>